<accession>A0ABT7BUQ7</accession>
<comment type="caution">
    <text evidence="1">The sequence shown here is derived from an EMBL/GenBank/DDBJ whole genome shotgun (WGS) entry which is preliminary data.</text>
</comment>
<sequence length="119" mass="13640">MTQTVKHPTAAVVPLTEAINVRTDISLENLPALRAGFALCPSNPRWNIFKFRAWRLGRQWRYALQSGEMAVCPTRRLLVVASDLQDRECDREDEGVPRRYSPKNSIVSIKKRIRSSVNF</sequence>
<reference evidence="1 2" key="1">
    <citation type="submission" date="2023-01" db="EMBL/GenBank/DDBJ databases">
        <title>Novel diversity within Roseofilum (Cyanobacteria; Desertifilaceae) from marine benthic mats with descriptions of four novel species.</title>
        <authorList>
            <person name="Wang Y."/>
            <person name="Berthold D.E."/>
            <person name="Hu J."/>
            <person name="Lefler F.W."/>
            <person name="Laughinghouse H.D. IV."/>
        </authorList>
    </citation>
    <scope>NUCLEOTIDE SEQUENCE [LARGE SCALE GENOMIC DNA]</scope>
    <source>
        <strain evidence="1 2">BLCC-M143</strain>
    </source>
</reference>
<gene>
    <name evidence="1" type="ORF">PMH09_03525</name>
</gene>
<evidence type="ECO:0000313" key="1">
    <source>
        <dbReference type="EMBL" id="MDJ1182254.1"/>
    </source>
</evidence>
<proteinExistence type="predicted"/>
<dbReference type="RefSeq" id="WP_283756906.1">
    <property type="nucleotide sequence ID" value="NZ_JAQOSQ010000002.1"/>
</dbReference>
<dbReference type="EMBL" id="JAQOSQ010000002">
    <property type="protein sequence ID" value="MDJ1182254.1"/>
    <property type="molecule type" value="Genomic_DNA"/>
</dbReference>
<dbReference type="Proteomes" id="UP001232992">
    <property type="component" value="Unassembled WGS sequence"/>
</dbReference>
<protein>
    <submittedName>
        <fullName evidence="1">Uncharacterized protein</fullName>
    </submittedName>
</protein>
<evidence type="ECO:0000313" key="2">
    <source>
        <dbReference type="Proteomes" id="UP001232992"/>
    </source>
</evidence>
<keyword evidence="2" id="KW-1185">Reference proteome</keyword>
<name>A0ABT7BUQ7_9CYAN</name>
<organism evidence="1 2">
    <name type="scientific">Roseofilum casamattae BLCC-M143</name>
    <dbReference type="NCBI Taxonomy" id="3022442"/>
    <lineage>
        <taxon>Bacteria</taxon>
        <taxon>Bacillati</taxon>
        <taxon>Cyanobacteriota</taxon>
        <taxon>Cyanophyceae</taxon>
        <taxon>Desertifilales</taxon>
        <taxon>Desertifilaceae</taxon>
        <taxon>Roseofilum</taxon>
        <taxon>Roseofilum casamattae</taxon>
    </lineage>
</organism>